<evidence type="ECO:0000256" key="1">
    <source>
        <dbReference type="SAM" id="MobiDB-lite"/>
    </source>
</evidence>
<reference evidence="2" key="1">
    <citation type="submission" date="2023-04" db="EMBL/GenBank/DDBJ databases">
        <title>Black Yeasts Isolated from many extreme environments.</title>
        <authorList>
            <person name="Coleine C."/>
            <person name="Stajich J.E."/>
            <person name="Selbmann L."/>
        </authorList>
    </citation>
    <scope>NUCLEOTIDE SEQUENCE</scope>
    <source>
        <strain evidence="2">CCFEE 5312</strain>
    </source>
</reference>
<dbReference type="Proteomes" id="UP001271007">
    <property type="component" value="Unassembled WGS sequence"/>
</dbReference>
<dbReference type="PANTHER" id="PTHR38111:SF6">
    <property type="entry name" value="FINGER DOMAIN PROTEIN, PUTATIVE (AFU_ORTHOLOGUE AFUA_8G01940)-RELATED"/>
    <property type="match status" value="1"/>
</dbReference>
<feature type="region of interest" description="Disordered" evidence="1">
    <location>
        <begin position="66"/>
        <end position="99"/>
    </location>
</feature>
<protein>
    <submittedName>
        <fullName evidence="2">Uncharacterized protein</fullName>
    </submittedName>
</protein>
<gene>
    <name evidence="2" type="ORF">LTR09_007100</name>
</gene>
<evidence type="ECO:0000313" key="3">
    <source>
        <dbReference type="Proteomes" id="UP001271007"/>
    </source>
</evidence>
<dbReference type="AlphaFoldDB" id="A0AAJ0DD57"/>
<name>A0AAJ0DD57_9PEZI</name>
<organism evidence="2 3">
    <name type="scientific">Extremus antarcticus</name>
    <dbReference type="NCBI Taxonomy" id="702011"/>
    <lineage>
        <taxon>Eukaryota</taxon>
        <taxon>Fungi</taxon>
        <taxon>Dikarya</taxon>
        <taxon>Ascomycota</taxon>
        <taxon>Pezizomycotina</taxon>
        <taxon>Dothideomycetes</taxon>
        <taxon>Dothideomycetidae</taxon>
        <taxon>Mycosphaerellales</taxon>
        <taxon>Extremaceae</taxon>
        <taxon>Extremus</taxon>
    </lineage>
</organism>
<dbReference type="PANTHER" id="PTHR38111">
    <property type="entry name" value="ZN(2)-C6 FUNGAL-TYPE DOMAIN-CONTAINING PROTEIN-RELATED"/>
    <property type="match status" value="1"/>
</dbReference>
<dbReference type="EMBL" id="JAWDJX010000024">
    <property type="protein sequence ID" value="KAK3051800.1"/>
    <property type="molecule type" value="Genomic_DNA"/>
</dbReference>
<proteinExistence type="predicted"/>
<dbReference type="InterPro" id="IPR053178">
    <property type="entry name" value="Osmoadaptation_assoc"/>
</dbReference>
<comment type="caution">
    <text evidence="2">The sequence shown here is derived from an EMBL/GenBank/DDBJ whole genome shotgun (WGS) entry which is preliminary data.</text>
</comment>
<keyword evidence="3" id="KW-1185">Reference proteome</keyword>
<accession>A0AAJ0DD57</accession>
<feature type="compositionally biased region" description="Low complexity" evidence="1">
    <location>
        <begin position="68"/>
        <end position="77"/>
    </location>
</feature>
<sequence>MSKKSFPFILVQGPKVDDPCARRIIRKQAMKDVGEARKKRGNYGRVNMRQMPEFEEATTCQIRPVVRSASSDSSATSLNLTKGDSSDSTSDTDPTEYDDEVLGMGTLARKGVPVALLQEGSGRAGGISLAAINLFSSYETARAKFRIDLTDLSILTNFNVGKSTIPILSADPTRLACILGQHQWSYLQFVPSLYGSSEVVTAATNCLMAKAKTTLIPHYSCKELNMRLYSKALRTLQAAISNEETCAEADVLCATQLLSLHELLDPSRDTAWSHHISGSARLIRHRTPCRFTSEFEKALFAAHIGPIVSECLVGNTACYLEEAEWTELYRSLILESHFLHDRSPLTIHMRLLMFPLPGLWHDVGEAITGPELNDDHALAQLEQRCRNSHRGFIDWMEDYKAHCVRLSLASPPPKELALRRELFGSALECLAIVKRLLATVCDAQRMSLEKETQALAHLILDLQKQPSPKHSWLFSGHEFGVAYTVMLTKDQWEGQYTYSLDEERRMAVRTRYNTWSNTLRMTG</sequence>
<evidence type="ECO:0000313" key="2">
    <source>
        <dbReference type="EMBL" id="KAK3051800.1"/>
    </source>
</evidence>